<dbReference type="EMBL" id="KV426253">
    <property type="protein sequence ID" value="KZV83827.1"/>
    <property type="molecule type" value="Genomic_DNA"/>
</dbReference>
<evidence type="ECO:0000313" key="3">
    <source>
        <dbReference type="Proteomes" id="UP000077266"/>
    </source>
</evidence>
<feature type="compositionally biased region" description="Polar residues" evidence="1">
    <location>
        <begin position="86"/>
        <end position="103"/>
    </location>
</feature>
<evidence type="ECO:0000256" key="1">
    <source>
        <dbReference type="SAM" id="MobiDB-lite"/>
    </source>
</evidence>
<dbReference type="InParanoid" id="A0A165D5I4"/>
<dbReference type="Proteomes" id="UP000077266">
    <property type="component" value="Unassembled WGS sequence"/>
</dbReference>
<proteinExistence type="predicted"/>
<sequence>MRPIHIPISGTFITRSPHYTLVLEASLFVVYVISINPLPVLRQTPVRSTSSHLEPVPDVDGYPLEAVTCARPTCSTSRSSAPSRFSHGTQDSPSVASSQNALETRQERLQNPLPLASNQLDARTRSPDFRPAQPASLAHEDNSTGNLILDIFYPLLARLPGPYPHSSPVLQRDFDAYTMGALLRTLTRRVDCALNSSCPASRACAVTSECCQSATMDAYRPPPSQVFTARVRTRLDIHRVVQPFARLLTGPALESELDASTKYPLSRKSTLRVDRALGAMLAKTLSAPSRTARLPLFTTV</sequence>
<feature type="compositionally biased region" description="Low complexity" evidence="1">
    <location>
        <begin position="73"/>
        <end position="84"/>
    </location>
</feature>
<organism evidence="2 3">
    <name type="scientific">Exidia glandulosa HHB12029</name>
    <dbReference type="NCBI Taxonomy" id="1314781"/>
    <lineage>
        <taxon>Eukaryota</taxon>
        <taxon>Fungi</taxon>
        <taxon>Dikarya</taxon>
        <taxon>Basidiomycota</taxon>
        <taxon>Agaricomycotina</taxon>
        <taxon>Agaricomycetes</taxon>
        <taxon>Auriculariales</taxon>
        <taxon>Exidiaceae</taxon>
        <taxon>Exidia</taxon>
    </lineage>
</organism>
<gene>
    <name evidence="2" type="ORF">EXIGLDRAFT_842647</name>
</gene>
<evidence type="ECO:0000313" key="2">
    <source>
        <dbReference type="EMBL" id="KZV83827.1"/>
    </source>
</evidence>
<name>A0A165D5I4_EXIGL</name>
<accession>A0A165D5I4</accession>
<feature type="region of interest" description="Disordered" evidence="1">
    <location>
        <begin position="73"/>
        <end position="140"/>
    </location>
</feature>
<protein>
    <submittedName>
        <fullName evidence="2">Uncharacterized protein</fullName>
    </submittedName>
</protein>
<dbReference type="AlphaFoldDB" id="A0A165D5I4"/>
<keyword evidence="3" id="KW-1185">Reference proteome</keyword>
<reference evidence="2 3" key="1">
    <citation type="journal article" date="2016" name="Mol. Biol. Evol.">
        <title>Comparative Genomics of Early-Diverging Mushroom-Forming Fungi Provides Insights into the Origins of Lignocellulose Decay Capabilities.</title>
        <authorList>
            <person name="Nagy L.G."/>
            <person name="Riley R."/>
            <person name="Tritt A."/>
            <person name="Adam C."/>
            <person name="Daum C."/>
            <person name="Floudas D."/>
            <person name="Sun H."/>
            <person name="Yadav J.S."/>
            <person name="Pangilinan J."/>
            <person name="Larsson K.H."/>
            <person name="Matsuura K."/>
            <person name="Barry K."/>
            <person name="Labutti K."/>
            <person name="Kuo R."/>
            <person name="Ohm R.A."/>
            <person name="Bhattacharya S.S."/>
            <person name="Shirouzu T."/>
            <person name="Yoshinaga Y."/>
            <person name="Martin F.M."/>
            <person name="Grigoriev I.V."/>
            <person name="Hibbett D.S."/>
        </authorList>
    </citation>
    <scope>NUCLEOTIDE SEQUENCE [LARGE SCALE GENOMIC DNA]</scope>
    <source>
        <strain evidence="2 3">HHB12029</strain>
    </source>
</reference>